<evidence type="ECO:0000256" key="1">
    <source>
        <dbReference type="SAM" id="Coils"/>
    </source>
</evidence>
<dbReference type="SUPFAM" id="SSF54928">
    <property type="entry name" value="RNA-binding domain, RBD"/>
    <property type="match status" value="1"/>
</dbReference>
<dbReference type="Proteomes" id="UP001519460">
    <property type="component" value="Unassembled WGS sequence"/>
</dbReference>
<dbReference type="Gene3D" id="3.30.70.330">
    <property type="match status" value="1"/>
</dbReference>
<proteinExistence type="predicted"/>
<evidence type="ECO:0008006" key="5">
    <source>
        <dbReference type="Google" id="ProtNLM"/>
    </source>
</evidence>
<dbReference type="EMBL" id="JACVVK020000186">
    <property type="protein sequence ID" value="KAK7485940.1"/>
    <property type="molecule type" value="Genomic_DNA"/>
</dbReference>
<dbReference type="InterPro" id="IPR012677">
    <property type="entry name" value="Nucleotide-bd_a/b_plait_sf"/>
</dbReference>
<evidence type="ECO:0000313" key="3">
    <source>
        <dbReference type="EMBL" id="KAK7485940.1"/>
    </source>
</evidence>
<evidence type="ECO:0000313" key="4">
    <source>
        <dbReference type="Proteomes" id="UP001519460"/>
    </source>
</evidence>
<feature type="region of interest" description="Disordered" evidence="2">
    <location>
        <begin position="460"/>
        <end position="529"/>
    </location>
</feature>
<feature type="compositionally biased region" description="Basic residues" evidence="2">
    <location>
        <begin position="472"/>
        <end position="488"/>
    </location>
</feature>
<feature type="region of interest" description="Disordered" evidence="2">
    <location>
        <begin position="607"/>
        <end position="635"/>
    </location>
</feature>
<feature type="compositionally biased region" description="Pro residues" evidence="2">
    <location>
        <begin position="563"/>
        <end position="576"/>
    </location>
</feature>
<dbReference type="CDD" id="cd12264">
    <property type="entry name" value="RRM_AKAP17A"/>
    <property type="match status" value="1"/>
</dbReference>
<keyword evidence="4" id="KW-1185">Reference proteome</keyword>
<dbReference type="InterPro" id="IPR035979">
    <property type="entry name" value="RBD_domain_sf"/>
</dbReference>
<reference evidence="3 4" key="1">
    <citation type="journal article" date="2023" name="Sci. Data">
        <title>Genome assembly of the Korean intertidal mud-creeper Batillaria attramentaria.</title>
        <authorList>
            <person name="Patra A.K."/>
            <person name="Ho P.T."/>
            <person name="Jun S."/>
            <person name="Lee S.J."/>
            <person name="Kim Y."/>
            <person name="Won Y.J."/>
        </authorList>
    </citation>
    <scope>NUCLEOTIDE SEQUENCE [LARGE SCALE GENOMIC DNA]</scope>
    <source>
        <strain evidence="3">Wonlab-2016</strain>
    </source>
</reference>
<feature type="compositionally biased region" description="Basic and acidic residues" evidence="2">
    <location>
        <begin position="490"/>
        <end position="500"/>
    </location>
</feature>
<sequence>MANTSVCNDTSEAIELYEPQGLYLKPVAKLNICAQLPQLKTPGKTISNWEVMEKVKHMIRPEVFLSVKVVKSTMEFIRLEGEIENKSKLALLMMKLDSKTIKLSGFSESLKIRVAEAKVPFPVRHDWDSYFRDAKNMNELKPGERPDTVHLKDLPTRWFAKRSSKEKSKEEKLKPSEEILRKVFETFGDVRAVDIPLLDPYRKEIMGTLAKPGTIQTFTYGQDLTFEAFVQFKEYISFVKAMDALRGMKLLFKEDENKALTANIKVDFDKTKHLSDKMIRKRRMEREKLEALERRLKEARRKEREEKRRLKHLERKQKEEEERMQLKIALEERRLLIAQRKLESLRLLSELFERVKEQRRRLEEERQKAEAKIQKKLQMRRQEVELREKILKNKKEQIQQDKQREELRQKLSGTRRLKSAVIMKQRLASIIHGQDKLSPPKESKPPSALERVLQRNNLRAWGAPDDVEPASAKRKPPIVKRTRKKLLIIKRVDDKPKDNDGDSSDSADSTVTIIPPPKSSFAPPDDPAAMRPFMGPPPGFPMPPPWVFPPPGIMPPPWVGPPPPPGYPVPPRPPWDFQPRGPGSHRGRGRGNFHVFKQPYLKKYNYQQRGSVSHKMAQKLSTKKDTEGRFMYPLT</sequence>
<feature type="region of interest" description="Disordered" evidence="2">
    <location>
        <begin position="563"/>
        <end position="592"/>
    </location>
</feature>
<dbReference type="AlphaFoldDB" id="A0ABD0KFM1"/>
<comment type="caution">
    <text evidence="3">The sequence shown here is derived from an EMBL/GenBank/DDBJ whole genome shotgun (WGS) entry which is preliminary data.</text>
</comment>
<gene>
    <name evidence="3" type="ORF">BaRGS_00022806</name>
</gene>
<dbReference type="Pfam" id="PF25015">
    <property type="entry name" value="RBD_AKAP-17A"/>
    <property type="match status" value="1"/>
</dbReference>
<accession>A0ABD0KFM1</accession>
<dbReference type="PANTHER" id="PTHR12484">
    <property type="entry name" value="B-LYMPHOCYTE ANTIGEN-RELATED"/>
    <property type="match status" value="1"/>
</dbReference>
<dbReference type="InterPro" id="IPR056852">
    <property type="entry name" value="AK17A/B"/>
</dbReference>
<keyword evidence="1" id="KW-0175">Coiled coil</keyword>
<dbReference type="PANTHER" id="PTHR12484:SF4">
    <property type="entry name" value="A-KINASE ANCHOR PROTEIN 17A"/>
    <property type="match status" value="1"/>
</dbReference>
<evidence type="ECO:0000256" key="2">
    <source>
        <dbReference type="SAM" id="MobiDB-lite"/>
    </source>
</evidence>
<feature type="coiled-coil region" evidence="1">
    <location>
        <begin position="275"/>
        <end position="408"/>
    </location>
</feature>
<name>A0ABD0KFM1_9CAEN</name>
<organism evidence="3 4">
    <name type="scientific">Batillaria attramentaria</name>
    <dbReference type="NCBI Taxonomy" id="370345"/>
    <lineage>
        <taxon>Eukaryota</taxon>
        <taxon>Metazoa</taxon>
        <taxon>Spiralia</taxon>
        <taxon>Lophotrochozoa</taxon>
        <taxon>Mollusca</taxon>
        <taxon>Gastropoda</taxon>
        <taxon>Caenogastropoda</taxon>
        <taxon>Sorbeoconcha</taxon>
        <taxon>Cerithioidea</taxon>
        <taxon>Batillariidae</taxon>
        <taxon>Batillaria</taxon>
    </lineage>
</organism>
<protein>
    <recommendedName>
        <fullName evidence="5">A-kinase anchor protein 17A</fullName>
    </recommendedName>
</protein>